<accession>A0AA88IRJ3</accession>
<reference evidence="2" key="1">
    <citation type="submission" date="2023-07" db="EMBL/GenBank/DDBJ databases">
        <title>Chromosome-level Genome Assembly of Striped Snakehead (Channa striata).</title>
        <authorList>
            <person name="Liu H."/>
        </authorList>
    </citation>
    <scope>NUCLEOTIDE SEQUENCE</scope>
    <source>
        <strain evidence="2">Gz</strain>
        <tissue evidence="2">Muscle</tissue>
    </source>
</reference>
<evidence type="ECO:0000259" key="1">
    <source>
        <dbReference type="PROSITE" id="PS50004"/>
    </source>
</evidence>
<dbReference type="PROSITE" id="PS50004">
    <property type="entry name" value="C2"/>
    <property type="match status" value="1"/>
</dbReference>
<protein>
    <recommendedName>
        <fullName evidence="1">C2 domain-containing protein</fullName>
    </recommendedName>
</protein>
<dbReference type="PANTHER" id="PTHR46848:SF1">
    <property type="entry name" value="REGULATOR OF G-PROTEIN SIGNALING 3"/>
    <property type="match status" value="1"/>
</dbReference>
<dbReference type="SMART" id="SM00239">
    <property type="entry name" value="C2"/>
    <property type="match status" value="1"/>
</dbReference>
<evidence type="ECO:0000313" key="3">
    <source>
        <dbReference type="Proteomes" id="UP001187415"/>
    </source>
</evidence>
<dbReference type="EMBL" id="JAUPFM010000020">
    <property type="protein sequence ID" value="KAK2819212.1"/>
    <property type="molecule type" value="Genomic_DNA"/>
</dbReference>
<dbReference type="AlphaFoldDB" id="A0AA88IRJ3"/>
<name>A0AA88IRJ3_CHASR</name>
<evidence type="ECO:0000313" key="2">
    <source>
        <dbReference type="EMBL" id="KAK2819212.1"/>
    </source>
</evidence>
<keyword evidence="3" id="KW-1185">Reference proteome</keyword>
<proteinExistence type="predicted"/>
<dbReference type="InterPro" id="IPR035892">
    <property type="entry name" value="C2_domain_sf"/>
</dbReference>
<dbReference type="GO" id="GO:0005634">
    <property type="term" value="C:nucleus"/>
    <property type="evidence" value="ECO:0007669"/>
    <property type="project" value="TreeGrafter"/>
</dbReference>
<dbReference type="SUPFAM" id="SSF49562">
    <property type="entry name" value="C2 domain (Calcium/lipid-binding domain, CaLB)"/>
    <property type="match status" value="1"/>
</dbReference>
<sequence length="183" mass="21062">MTCFRVYLQKPHTNSPDTSFLVSTHGQLKLSIIQEHQTLVVSVLEARVMLEESQGPCDSYVKVGMFPDSDPSKRQKTQMVPDCRNPVFLQTFYFAVSEGDLHKRLLFTMWKSDSTTRLSSLLGCMSFGMRSLMAPDREVQGWYYLLGEEKGRKNHLKVPTQQIYHRTEIDLCRNRSAHTLSPD</sequence>
<gene>
    <name evidence="2" type="ORF">Q5P01_024773</name>
</gene>
<feature type="domain" description="C2" evidence="1">
    <location>
        <begin position="24"/>
        <end position="143"/>
    </location>
</feature>
<dbReference type="Proteomes" id="UP001187415">
    <property type="component" value="Unassembled WGS sequence"/>
</dbReference>
<dbReference type="InterPro" id="IPR000008">
    <property type="entry name" value="C2_dom"/>
</dbReference>
<dbReference type="Pfam" id="PF00168">
    <property type="entry name" value="C2"/>
    <property type="match status" value="1"/>
</dbReference>
<dbReference type="PANTHER" id="PTHR46848">
    <property type="entry name" value="REGULATOR OF G-PROTEIN SIGNALING 3"/>
    <property type="match status" value="1"/>
</dbReference>
<dbReference type="GO" id="GO:0005886">
    <property type="term" value="C:plasma membrane"/>
    <property type="evidence" value="ECO:0007669"/>
    <property type="project" value="TreeGrafter"/>
</dbReference>
<comment type="caution">
    <text evidence="2">The sequence shown here is derived from an EMBL/GenBank/DDBJ whole genome shotgun (WGS) entry which is preliminary data.</text>
</comment>
<organism evidence="2 3">
    <name type="scientific">Channa striata</name>
    <name type="common">Snakehead murrel</name>
    <name type="synonym">Ophicephalus striatus</name>
    <dbReference type="NCBI Taxonomy" id="64152"/>
    <lineage>
        <taxon>Eukaryota</taxon>
        <taxon>Metazoa</taxon>
        <taxon>Chordata</taxon>
        <taxon>Craniata</taxon>
        <taxon>Vertebrata</taxon>
        <taxon>Euteleostomi</taxon>
        <taxon>Actinopterygii</taxon>
        <taxon>Neopterygii</taxon>
        <taxon>Teleostei</taxon>
        <taxon>Neoteleostei</taxon>
        <taxon>Acanthomorphata</taxon>
        <taxon>Anabantaria</taxon>
        <taxon>Anabantiformes</taxon>
        <taxon>Channoidei</taxon>
        <taxon>Channidae</taxon>
        <taxon>Channa</taxon>
    </lineage>
</organism>
<dbReference type="Gene3D" id="2.60.40.150">
    <property type="entry name" value="C2 domain"/>
    <property type="match status" value="1"/>
</dbReference>